<keyword evidence="1" id="KW-0175">Coiled coil</keyword>
<reference evidence="3" key="1">
    <citation type="journal article" date="2014" name="Front. Microbiol.">
        <title>High frequency of phylogenetically diverse reductive dehalogenase-homologous genes in deep subseafloor sedimentary metagenomes.</title>
        <authorList>
            <person name="Kawai M."/>
            <person name="Futagami T."/>
            <person name="Toyoda A."/>
            <person name="Takaki Y."/>
            <person name="Nishi S."/>
            <person name="Hori S."/>
            <person name="Arai W."/>
            <person name="Tsubouchi T."/>
            <person name="Morono Y."/>
            <person name="Uchiyama I."/>
            <person name="Ito T."/>
            <person name="Fujiyama A."/>
            <person name="Inagaki F."/>
            <person name="Takami H."/>
        </authorList>
    </citation>
    <scope>NUCLEOTIDE SEQUENCE</scope>
    <source>
        <strain evidence="3">Expedition CK06-06</strain>
    </source>
</reference>
<dbReference type="EMBL" id="BARV01000054">
    <property type="protein sequence ID" value="GAH92467.1"/>
    <property type="molecule type" value="Genomic_DNA"/>
</dbReference>
<proteinExistence type="predicted"/>
<comment type="caution">
    <text evidence="3">The sequence shown here is derived from an EMBL/GenBank/DDBJ whole genome shotgun (WGS) entry which is preliminary data.</text>
</comment>
<feature type="region of interest" description="Disordered" evidence="2">
    <location>
        <begin position="63"/>
        <end position="82"/>
    </location>
</feature>
<gene>
    <name evidence="3" type="ORF">S06H3_00326</name>
</gene>
<protein>
    <submittedName>
        <fullName evidence="3">Uncharacterized protein</fullName>
    </submittedName>
</protein>
<feature type="compositionally biased region" description="Basic and acidic residues" evidence="2">
    <location>
        <begin position="63"/>
        <end position="73"/>
    </location>
</feature>
<organism evidence="3">
    <name type="scientific">marine sediment metagenome</name>
    <dbReference type="NCBI Taxonomy" id="412755"/>
    <lineage>
        <taxon>unclassified sequences</taxon>
        <taxon>metagenomes</taxon>
        <taxon>ecological metagenomes</taxon>
    </lineage>
</organism>
<feature type="compositionally biased region" description="Basic and acidic residues" evidence="2">
    <location>
        <begin position="125"/>
        <end position="141"/>
    </location>
</feature>
<evidence type="ECO:0000256" key="2">
    <source>
        <dbReference type="SAM" id="MobiDB-lite"/>
    </source>
</evidence>
<dbReference type="AlphaFoldDB" id="X1JES6"/>
<name>X1JES6_9ZZZZ</name>
<evidence type="ECO:0000313" key="3">
    <source>
        <dbReference type="EMBL" id="GAH92467.1"/>
    </source>
</evidence>
<evidence type="ECO:0000256" key="1">
    <source>
        <dbReference type="SAM" id="Coils"/>
    </source>
</evidence>
<feature type="coiled-coil region" evidence="1">
    <location>
        <begin position="14"/>
        <end position="51"/>
    </location>
</feature>
<feature type="region of interest" description="Disordered" evidence="2">
    <location>
        <begin position="124"/>
        <end position="169"/>
    </location>
</feature>
<sequence>MRTSKSIADDFLKRKAQRDVKALKESEAEKLEAEKLEAEKADELIKAVLSEKIKEIEVEKAEASKPDELEVHTTKPMSGLKIHTVGPVVPIEEKPVREKPADQPAVVKKVREKPADQPAVVKKVRVQEKPTEEKPIEKNPEKPVAGEFEEKRRLNLMPPFSPFDRRGWK</sequence>
<accession>X1JES6</accession>